<protein>
    <submittedName>
        <fullName evidence="6">Chloride channel protein</fullName>
    </submittedName>
</protein>
<comment type="subcellular location">
    <subcellularLocation>
        <location evidence="1">Membrane</location>
        <topology evidence="1">Multi-pass membrane protein</topology>
    </subcellularLocation>
</comment>
<keyword evidence="2 5" id="KW-0812">Transmembrane</keyword>
<dbReference type="InterPro" id="IPR001807">
    <property type="entry name" value="ClC"/>
</dbReference>
<evidence type="ECO:0000256" key="4">
    <source>
        <dbReference type="ARBA" id="ARBA00023136"/>
    </source>
</evidence>
<evidence type="ECO:0000256" key="2">
    <source>
        <dbReference type="ARBA" id="ARBA00022692"/>
    </source>
</evidence>
<dbReference type="Pfam" id="PF00654">
    <property type="entry name" value="Voltage_CLC"/>
    <property type="match status" value="1"/>
</dbReference>
<dbReference type="AlphaFoldDB" id="A0ABD7CRF8"/>
<evidence type="ECO:0000256" key="1">
    <source>
        <dbReference type="ARBA" id="ARBA00004141"/>
    </source>
</evidence>
<evidence type="ECO:0000256" key="3">
    <source>
        <dbReference type="ARBA" id="ARBA00022989"/>
    </source>
</evidence>
<feature type="transmembrane region" description="Helical" evidence="5">
    <location>
        <begin position="33"/>
        <end position="53"/>
    </location>
</feature>
<proteinExistence type="predicted"/>
<accession>A0ABD7CRF8</accession>
<dbReference type="EMBL" id="CP069280">
    <property type="protein sequence ID" value="QRI55445.1"/>
    <property type="molecule type" value="Genomic_DNA"/>
</dbReference>
<sequence>MAICRSILFGLASRLFSQLTHKMKEIFSVWFKSSVIRSAIGGFIVIALVYIVGTRDFLGLSLSLISDSFTKSVDPFAFLGKIIFTSLTLGTGFQGEEVTPLFVIGSTLGNTLSNLMHIEPSFVAALGLVGVFTGATNTPISSFILSLEIFGSQGMVYMFMTCIISYIFSGHTGIYTSQRIGISKSNSIKIPHNTTLFNYRKNKSAS</sequence>
<dbReference type="Gene3D" id="1.10.3080.10">
    <property type="entry name" value="Clc chloride channel"/>
    <property type="match status" value="1"/>
</dbReference>
<organism evidence="6 7">
    <name type="scientific">Clostridium botulinum</name>
    <dbReference type="NCBI Taxonomy" id="1491"/>
    <lineage>
        <taxon>Bacteria</taxon>
        <taxon>Bacillati</taxon>
        <taxon>Bacillota</taxon>
        <taxon>Clostridia</taxon>
        <taxon>Eubacteriales</taxon>
        <taxon>Clostridiaceae</taxon>
        <taxon>Clostridium</taxon>
    </lineage>
</organism>
<dbReference type="SUPFAM" id="SSF81340">
    <property type="entry name" value="Clc chloride channel"/>
    <property type="match status" value="1"/>
</dbReference>
<reference evidence="6 7" key="1">
    <citation type="journal article" date="2014" name="J. Infect. Dis.">
        <title>Molecular characterization of a novel botulinum neurotoxin type H gene.</title>
        <authorList>
            <person name="Dover N."/>
            <person name="Barash J.R."/>
            <person name="Hill K.K."/>
            <person name="Xie G."/>
            <person name="Arnon S.S."/>
        </authorList>
    </citation>
    <scope>NUCLEOTIDE SEQUENCE [LARGE SCALE GENOMIC DNA]</scope>
    <source>
        <strain evidence="6 7">IBCA10-7060</strain>
    </source>
</reference>
<keyword evidence="4 5" id="KW-0472">Membrane</keyword>
<dbReference type="GO" id="GO:0016020">
    <property type="term" value="C:membrane"/>
    <property type="evidence" value="ECO:0007669"/>
    <property type="project" value="UniProtKB-SubCell"/>
</dbReference>
<dbReference type="Proteomes" id="UP000663464">
    <property type="component" value="Chromosome"/>
</dbReference>
<keyword evidence="3 5" id="KW-1133">Transmembrane helix</keyword>
<dbReference type="InterPro" id="IPR014743">
    <property type="entry name" value="Cl-channel_core"/>
</dbReference>
<name>A0ABD7CRF8_CLOBO</name>
<evidence type="ECO:0000313" key="6">
    <source>
        <dbReference type="EMBL" id="QRI55445.1"/>
    </source>
</evidence>
<feature type="transmembrane region" description="Helical" evidence="5">
    <location>
        <begin position="156"/>
        <end position="175"/>
    </location>
</feature>
<evidence type="ECO:0000256" key="5">
    <source>
        <dbReference type="SAM" id="Phobius"/>
    </source>
</evidence>
<feature type="transmembrane region" description="Helical" evidence="5">
    <location>
        <begin position="122"/>
        <end position="144"/>
    </location>
</feature>
<evidence type="ECO:0000313" key="7">
    <source>
        <dbReference type="Proteomes" id="UP000663464"/>
    </source>
</evidence>
<gene>
    <name evidence="6" type="ORF">JQS73_17280</name>
</gene>